<accession>A0A1X6NWG4</accession>
<evidence type="ECO:0000256" key="1">
    <source>
        <dbReference type="SAM" id="SignalP"/>
    </source>
</evidence>
<reference evidence="2 3" key="1">
    <citation type="submission" date="2017-03" db="EMBL/GenBank/DDBJ databases">
        <title>WGS assembly of Porphyra umbilicalis.</title>
        <authorList>
            <person name="Brawley S.H."/>
            <person name="Blouin N.A."/>
            <person name="Ficko-Blean E."/>
            <person name="Wheeler G.L."/>
            <person name="Lohr M."/>
            <person name="Goodson H.V."/>
            <person name="Jenkins J.W."/>
            <person name="Blaby-Haas C.E."/>
            <person name="Helliwell K.E."/>
            <person name="Chan C."/>
            <person name="Marriage T."/>
            <person name="Bhattacharya D."/>
            <person name="Klein A.S."/>
            <person name="Badis Y."/>
            <person name="Brodie J."/>
            <person name="Cao Y."/>
            <person name="Collen J."/>
            <person name="Dittami S.M."/>
            <person name="Gachon C.M."/>
            <person name="Green B.R."/>
            <person name="Karpowicz S."/>
            <person name="Kim J.W."/>
            <person name="Kudahl U."/>
            <person name="Lin S."/>
            <person name="Michel G."/>
            <person name="Mittag M."/>
            <person name="Olson B.J."/>
            <person name="Pangilinan J."/>
            <person name="Peng Y."/>
            <person name="Qiu H."/>
            <person name="Shu S."/>
            <person name="Singer J.T."/>
            <person name="Smith A.G."/>
            <person name="Sprecher B.N."/>
            <person name="Wagner V."/>
            <person name="Wang W."/>
            <person name="Wang Z.-Y."/>
            <person name="Yan J."/>
            <person name="Yarish C."/>
            <person name="Zoeuner-Riek S."/>
            <person name="Zhuang Y."/>
            <person name="Zou Y."/>
            <person name="Lindquist E.A."/>
            <person name="Grimwood J."/>
            <person name="Barry K."/>
            <person name="Rokhsar D.S."/>
            <person name="Schmutz J."/>
            <person name="Stiller J.W."/>
            <person name="Grossman A.R."/>
            <person name="Prochnik S.E."/>
        </authorList>
    </citation>
    <scope>NUCLEOTIDE SEQUENCE [LARGE SCALE GENOMIC DNA]</scope>
    <source>
        <strain evidence="2">4086291</strain>
    </source>
</reference>
<feature type="signal peptide" evidence="1">
    <location>
        <begin position="1"/>
        <end position="19"/>
    </location>
</feature>
<keyword evidence="1" id="KW-0732">Signal</keyword>
<sequence length="162" mass="17272">MARMVLLLLLLAVAGTTAAAPTAPRVCRVADTCTRRLLSGTPGQIVANGCGVEFSFNKSCVPSILKSCVAKDECAPKKKALPLLRGGTFKNTCGRTFHMSGSCKLLPLSTRCYKACARPRGKSFLKVMPGVPVTCATKCVAAERKQKKINSRGKKINSRGKK</sequence>
<feature type="chain" id="PRO_5010867670" description="Kazal-like domain-containing protein" evidence="1">
    <location>
        <begin position="20"/>
        <end position="162"/>
    </location>
</feature>
<dbReference type="AlphaFoldDB" id="A0A1X6NWG4"/>
<evidence type="ECO:0000313" key="3">
    <source>
        <dbReference type="Proteomes" id="UP000218209"/>
    </source>
</evidence>
<gene>
    <name evidence="2" type="ORF">BU14_0392s0006</name>
</gene>
<proteinExistence type="predicted"/>
<protein>
    <recommendedName>
        <fullName evidence="4">Kazal-like domain-containing protein</fullName>
    </recommendedName>
</protein>
<name>A0A1X6NWG4_PORUM</name>
<evidence type="ECO:0008006" key="4">
    <source>
        <dbReference type="Google" id="ProtNLM"/>
    </source>
</evidence>
<keyword evidence="3" id="KW-1185">Reference proteome</keyword>
<dbReference type="EMBL" id="KV919029">
    <property type="protein sequence ID" value="OSX72948.1"/>
    <property type="molecule type" value="Genomic_DNA"/>
</dbReference>
<organism evidence="2 3">
    <name type="scientific">Porphyra umbilicalis</name>
    <name type="common">Purple laver</name>
    <name type="synonym">Red alga</name>
    <dbReference type="NCBI Taxonomy" id="2786"/>
    <lineage>
        <taxon>Eukaryota</taxon>
        <taxon>Rhodophyta</taxon>
        <taxon>Bangiophyceae</taxon>
        <taxon>Bangiales</taxon>
        <taxon>Bangiaceae</taxon>
        <taxon>Porphyra</taxon>
    </lineage>
</organism>
<dbReference type="Proteomes" id="UP000218209">
    <property type="component" value="Unassembled WGS sequence"/>
</dbReference>
<evidence type="ECO:0000313" key="2">
    <source>
        <dbReference type="EMBL" id="OSX72948.1"/>
    </source>
</evidence>